<accession>A0A1Y5FAH8</accession>
<evidence type="ECO:0000313" key="1">
    <source>
        <dbReference type="EMBL" id="OUR98547.1"/>
    </source>
</evidence>
<dbReference type="EMBL" id="MAAO01000004">
    <property type="protein sequence ID" value="OUR98547.1"/>
    <property type="molecule type" value="Genomic_DNA"/>
</dbReference>
<dbReference type="Proteomes" id="UP000196531">
    <property type="component" value="Unassembled WGS sequence"/>
</dbReference>
<proteinExistence type="predicted"/>
<reference evidence="2" key="1">
    <citation type="journal article" date="2017" name="Proc. Natl. Acad. Sci. U.S.A.">
        <title>Simulation of Deepwater Horizon oil plume reveals substrate specialization within a complex community of hydrocarbon-degraders.</title>
        <authorList>
            <person name="Hu P."/>
            <person name="Dubinsky E.A."/>
            <person name="Probst A.J."/>
            <person name="Wang J."/>
            <person name="Sieber C.M.K."/>
            <person name="Tom L.M."/>
            <person name="Gardinali P."/>
            <person name="Banfield J.F."/>
            <person name="Atlas R.M."/>
            <person name="Andersen G.L."/>
        </authorList>
    </citation>
    <scope>NUCLEOTIDE SEQUENCE [LARGE SCALE GENOMIC DNA]</scope>
</reference>
<protein>
    <submittedName>
        <fullName evidence="1">Uncharacterized protein</fullName>
    </submittedName>
</protein>
<organism evidence="1 2">
    <name type="scientific">Halobacteriovorax marinus</name>
    <dbReference type="NCBI Taxonomy" id="97084"/>
    <lineage>
        <taxon>Bacteria</taxon>
        <taxon>Pseudomonadati</taxon>
        <taxon>Bdellovibrionota</taxon>
        <taxon>Bacteriovoracia</taxon>
        <taxon>Bacteriovoracales</taxon>
        <taxon>Halobacteriovoraceae</taxon>
        <taxon>Halobacteriovorax</taxon>
    </lineage>
</organism>
<gene>
    <name evidence="1" type="ORF">A9Q84_03805</name>
</gene>
<evidence type="ECO:0000313" key="2">
    <source>
        <dbReference type="Proteomes" id="UP000196531"/>
    </source>
</evidence>
<sequence>MANRHKDFNELIASQFEDLEFSKAYITNLINEEDMSLEEALRETIISMGLQAFADKSDLSIQYVSDFVKKRRKFSTDTVNKYLQRAFQLEIKFSVESINPQTNYESPISRN</sequence>
<comment type="caution">
    <text evidence="1">The sequence shown here is derived from an EMBL/GenBank/DDBJ whole genome shotgun (WGS) entry which is preliminary data.</text>
</comment>
<name>A0A1Y5FAH8_9BACT</name>
<dbReference type="AlphaFoldDB" id="A0A1Y5FAH8"/>